<feature type="signal peptide" evidence="1">
    <location>
        <begin position="1"/>
        <end position="22"/>
    </location>
</feature>
<sequence length="1253" mass="143286">MARVKMVEWFMVFFILQWNARSLIANGQELKRYVQKLPDKPDMICIQETWLKAHLQFVIKGYIAVRCDRGNERGGGCITFIKDGIPYKCVKVNGGHECIVTEIFNGTKETYTVINYYNPCQALTADLLNNITTRNHTEIWCGDFNAHNSLWGSKHTDSNGIVVEEVINDRMLVCVNDGSGTRLNICKNELSCIDLTLVDRKIAYRCQWNVDVTTTIGSDHYPIWCKVDVEVESEPSYVHHKWLFHKANWEEFQNMSSDLTDLIPNCEQSVNAMNDSVSAFIYIKARESIPMSEGKRNMKNVPWWNDQCTKAIKDRNKALQLLRKTLTPDNLLDYQSKKALARRTIKEAKRESWRDFCRETSLTQVWMMIKKMTGRYVPPHFPVLKDKEKCHVTDAEKANILAKTFADVHKGLHLEDYFKVKKEETLALNIDHITKKEANLSSIDLDFSMSELKKALNGTAYSSPGSDGLCYAMFRQLPDDVLEIVLKLFNKVWNEGTLPVAWKRSTILPFHKPGKDKTDPGNYRPIALTSHLGKLMEKMVVARLTYYLEYNNLLHCYQTGFRKQRSTTDALIKLTNEIEKTLTMKEAMVAFFLDIEKAYDTMWREGLLIKLNNLGINGKMYNYILDFMAQRTLRVRIGEALSNEFSVEGGIPQGSVISPILFNIMINDIFEKLNKMNDGLLYADDAVLWKRGNNIPHITKTIQKELSLLEKWGMEWGFKFSVQKSQVMYFTRKKITESYNVLLYDQPLKRGEGIKYLGLWLDKKLNWKRHIEYLETKCKKVLNIMRMVSGLCWGADRQSLLNIYKALIRSNIDYGCTVYGTACKTSLMKLERVHSRALRIALGALKTTPISALQVESAEAPLKLRFDKLALTYWVRLQCSVDSPAISVLKDCWEYYNKGKGFGWTIDETASAHGLKNLKFSSALAISNVPPWILPAPDVNTELLTAKKDHPNDQGFATHCKTYLASTFYGFLIFTDGSKDPQTGQCGIGIFIPEFKRTYSYRLNNFLSIYSIELTAIIAALRWVEEVKPLQSVICTDSLSVLQSFISGHTLRDDLVTETMQLLAQLNNLGLSVHFCWVPAHMGLKGNETADKVAKEALGQESIIVHVPLGKGEAKSFINAEIMNRWQDEWEANPKGRHYFSVQQQVGGKRITLVGLGRREEVVYTRLRLGHAGINATLHVLGKSDGLCAECQVKEDVEHILFNCRKYTDHRTHWIEQAGEENVQNILKEEGMQSKNIKGLMKYLTDSELIGRI</sequence>
<dbReference type="PROSITE" id="PS50879">
    <property type="entry name" value="RNASE_H_1"/>
    <property type="match status" value="1"/>
</dbReference>
<reference evidence="4 5" key="1">
    <citation type="submission" date="2024-09" db="EMBL/GenBank/DDBJ databases">
        <title>A chromosome-level genome assembly of Gray's grenadier anchovy, Coilia grayii.</title>
        <authorList>
            <person name="Fu Z."/>
        </authorList>
    </citation>
    <scope>NUCLEOTIDE SEQUENCE [LARGE SCALE GENOMIC DNA]</scope>
    <source>
        <strain evidence="4">G4</strain>
        <tissue evidence="4">Muscle</tissue>
    </source>
</reference>
<accession>A0ABD1K1E5</accession>
<evidence type="ECO:0000256" key="1">
    <source>
        <dbReference type="SAM" id="SignalP"/>
    </source>
</evidence>
<evidence type="ECO:0000313" key="4">
    <source>
        <dbReference type="EMBL" id="KAL2092947.1"/>
    </source>
</evidence>
<feature type="domain" description="RNase H type-1" evidence="3">
    <location>
        <begin position="967"/>
        <end position="1099"/>
    </location>
</feature>
<dbReference type="Pfam" id="PF14529">
    <property type="entry name" value="Exo_endo_phos_2"/>
    <property type="match status" value="1"/>
</dbReference>
<dbReference type="InterPro" id="IPR036397">
    <property type="entry name" value="RNaseH_sf"/>
</dbReference>
<evidence type="ECO:0000259" key="2">
    <source>
        <dbReference type="PROSITE" id="PS50878"/>
    </source>
</evidence>
<feature type="chain" id="PRO_5044801621" evidence="1">
    <location>
        <begin position="23"/>
        <end position="1253"/>
    </location>
</feature>
<dbReference type="InterPro" id="IPR052560">
    <property type="entry name" value="RdDP_mobile_element"/>
</dbReference>
<evidence type="ECO:0000313" key="5">
    <source>
        <dbReference type="Proteomes" id="UP001591681"/>
    </source>
</evidence>
<organism evidence="4 5">
    <name type="scientific">Coilia grayii</name>
    <name type="common">Gray's grenadier anchovy</name>
    <dbReference type="NCBI Taxonomy" id="363190"/>
    <lineage>
        <taxon>Eukaryota</taxon>
        <taxon>Metazoa</taxon>
        <taxon>Chordata</taxon>
        <taxon>Craniata</taxon>
        <taxon>Vertebrata</taxon>
        <taxon>Euteleostomi</taxon>
        <taxon>Actinopterygii</taxon>
        <taxon>Neopterygii</taxon>
        <taxon>Teleostei</taxon>
        <taxon>Clupei</taxon>
        <taxon>Clupeiformes</taxon>
        <taxon>Clupeoidei</taxon>
        <taxon>Engraulidae</taxon>
        <taxon>Coilinae</taxon>
        <taxon>Coilia</taxon>
    </lineage>
</organism>
<dbReference type="PANTHER" id="PTHR36688">
    <property type="entry name" value="ENDO/EXONUCLEASE/PHOSPHATASE DOMAIN-CONTAINING PROTEIN"/>
    <property type="match status" value="1"/>
</dbReference>
<dbReference type="Gene3D" id="3.60.10.10">
    <property type="entry name" value="Endonuclease/exonuclease/phosphatase"/>
    <property type="match status" value="1"/>
</dbReference>
<dbReference type="AlphaFoldDB" id="A0ABD1K1E5"/>
<dbReference type="SUPFAM" id="SSF53098">
    <property type="entry name" value="Ribonuclease H-like"/>
    <property type="match status" value="1"/>
</dbReference>
<name>A0ABD1K1E5_9TELE</name>
<dbReference type="Gene3D" id="3.30.420.10">
    <property type="entry name" value="Ribonuclease H-like superfamily/Ribonuclease H"/>
    <property type="match status" value="1"/>
</dbReference>
<dbReference type="Pfam" id="PF00075">
    <property type="entry name" value="RNase_H"/>
    <property type="match status" value="1"/>
</dbReference>
<comment type="caution">
    <text evidence="4">The sequence shown here is derived from an EMBL/GenBank/DDBJ whole genome shotgun (WGS) entry which is preliminary data.</text>
</comment>
<dbReference type="SUPFAM" id="SSF56219">
    <property type="entry name" value="DNase I-like"/>
    <property type="match status" value="1"/>
</dbReference>
<evidence type="ECO:0000259" key="3">
    <source>
        <dbReference type="PROSITE" id="PS50879"/>
    </source>
</evidence>
<keyword evidence="5" id="KW-1185">Reference proteome</keyword>
<dbReference type="InterPro" id="IPR005135">
    <property type="entry name" value="Endo/exonuclease/phosphatase"/>
</dbReference>
<dbReference type="Pfam" id="PF00078">
    <property type="entry name" value="RVT_1"/>
    <property type="match status" value="1"/>
</dbReference>
<feature type="domain" description="Reverse transcriptase" evidence="2">
    <location>
        <begin position="491"/>
        <end position="761"/>
    </location>
</feature>
<dbReference type="CDD" id="cd01650">
    <property type="entry name" value="RT_nLTR_like"/>
    <property type="match status" value="1"/>
</dbReference>
<dbReference type="InterPro" id="IPR043502">
    <property type="entry name" value="DNA/RNA_pol_sf"/>
</dbReference>
<protein>
    <submittedName>
        <fullName evidence="4">Uncharacterized protein</fullName>
    </submittedName>
</protein>
<dbReference type="SUPFAM" id="SSF56672">
    <property type="entry name" value="DNA/RNA polymerases"/>
    <property type="match status" value="1"/>
</dbReference>
<dbReference type="CDD" id="cd09276">
    <property type="entry name" value="Rnase_HI_RT_non_LTR"/>
    <property type="match status" value="1"/>
</dbReference>
<gene>
    <name evidence="4" type="ORF">ACEWY4_010259</name>
</gene>
<dbReference type="Proteomes" id="UP001591681">
    <property type="component" value="Unassembled WGS sequence"/>
</dbReference>
<proteinExistence type="predicted"/>
<dbReference type="EMBL" id="JBHFQA010000009">
    <property type="protein sequence ID" value="KAL2092947.1"/>
    <property type="molecule type" value="Genomic_DNA"/>
</dbReference>
<dbReference type="InterPro" id="IPR036691">
    <property type="entry name" value="Endo/exonu/phosph_ase_sf"/>
</dbReference>
<dbReference type="PANTHER" id="PTHR36688:SF2">
    <property type="entry name" value="ENDONUCLEASE_EXONUCLEASE_PHOSPHATASE DOMAIN-CONTAINING PROTEIN"/>
    <property type="match status" value="1"/>
</dbReference>
<dbReference type="GO" id="GO:0006259">
    <property type="term" value="P:DNA metabolic process"/>
    <property type="evidence" value="ECO:0007669"/>
    <property type="project" value="UniProtKB-ARBA"/>
</dbReference>
<dbReference type="InterPro" id="IPR000477">
    <property type="entry name" value="RT_dom"/>
</dbReference>
<dbReference type="InterPro" id="IPR002156">
    <property type="entry name" value="RNaseH_domain"/>
</dbReference>
<dbReference type="InterPro" id="IPR012337">
    <property type="entry name" value="RNaseH-like_sf"/>
</dbReference>
<dbReference type="PROSITE" id="PS50878">
    <property type="entry name" value="RT_POL"/>
    <property type="match status" value="1"/>
</dbReference>
<keyword evidence="1" id="KW-0732">Signal</keyword>